<dbReference type="GO" id="GO:0009103">
    <property type="term" value="P:lipopolysaccharide biosynthetic process"/>
    <property type="evidence" value="ECO:0007669"/>
    <property type="project" value="TreeGrafter"/>
</dbReference>
<dbReference type="OrthoDB" id="9796461at2"/>
<feature type="transmembrane region" description="Helical" evidence="1">
    <location>
        <begin position="150"/>
        <end position="168"/>
    </location>
</feature>
<dbReference type="AlphaFoldDB" id="A0A561UCE8"/>
<comment type="caution">
    <text evidence="3">The sequence shown here is derived from an EMBL/GenBank/DDBJ whole genome shotgun (WGS) entry which is preliminary data.</text>
</comment>
<feature type="transmembrane region" description="Helical" evidence="1">
    <location>
        <begin position="32"/>
        <end position="51"/>
    </location>
</feature>
<name>A0A561UCE8_9ACTN</name>
<feature type="transmembrane region" description="Helical" evidence="1">
    <location>
        <begin position="97"/>
        <end position="116"/>
    </location>
</feature>
<organism evidence="3 4">
    <name type="scientific">Kitasatospora viridis</name>
    <dbReference type="NCBI Taxonomy" id="281105"/>
    <lineage>
        <taxon>Bacteria</taxon>
        <taxon>Bacillati</taxon>
        <taxon>Actinomycetota</taxon>
        <taxon>Actinomycetes</taxon>
        <taxon>Kitasatosporales</taxon>
        <taxon>Streptomycetaceae</taxon>
        <taxon>Kitasatospora</taxon>
    </lineage>
</organism>
<dbReference type="PANTHER" id="PTHR23028:SF53">
    <property type="entry name" value="ACYL_TRANSF_3 DOMAIN-CONTAINING PROTEIN"/>
    <property type="match status" value="1"/>
</dbReference>
<evidence type="ECO:0000313" key="4">
    <source>
        <dbReference type="Proteomes" id="UP000317940"/>
    </source>
</evidence>
<proteinExistence type="predicted"/>
<dbReference type="GO" id="GO:0016020">
    <property type="term" value="C:membrane"/>
    <property type="evidence" value="ECO:0007669"/>
    <property type="project" value="TreeGrafter"/>
</dbReference>
<gene>
    <name evidence="3" type="ORF">FHX73_11817</name>
</gene>
<feature type="transmembrane region" description="Helical" evidence="1">
    <location>
        <begin position="279"/>
        <end position="297"/>
    </location>
</feature>
<keyword evidence="1" id="KW-0812">Transmembrane</keyword>
<dbReference type="InterPro" id="IPR050879">
    <property type="entry name" value="Acyltransferase_3"/>
</dbReference>
<dbReference type="InterPro" id="IPR002656">
    <property type="entry name" value="Acyl_transf_3_dom"/>
</dbReference>
<sequence>MSNAILSPDATRPAPADAQAQNGTRLNSLTGLRALAALGVFLAHLNVFLPVPGTHGWFGLGGAGVPYFFVLSGFVIAWSFSDRDTARRFYGRRFARIWPLMLAATVAGVALALWFAKGSDTDETLLLGTASVLLVHAWNRNGLLTSPDPVSWPVSVEAAFYLLFPAVVRPMLRRSLRQLAVLAVLFVLVGWGIKTYLWLNWPVGTRLDTTGLNAMVLGTMSPPARVNEFLLGVAAAAAMRKGWRSPVRPWVPVTLLVVALGVLMHYQNAPWRTITLYDALDPVCAPIFALLIVSVATRELAGVRSVLGSRPVVALGNWSYAFFLFHYLVLYVVGSLALHRHSLNDFFYQQVPATWANLGWAGLALVISVALAGALHLLYEQPLERGLRALFGARRGTRAATVPGTSTPRETQ</sequence>
<reference evidence="3 4" key="1">
    <citation type="submission" date="2019-06" db="EMBL/GenBank/DDBJ databases">
        <title>Sequencing the genomes of 1000 actinobacteria strains.</title>
        <authorList>
            <person name="Klenk H.-P."/>
        </authorList>
    </citation>
    <scope>NUCLEOTIDE SEQUENCE [LARGE SCALE GENOMIC DNA]</scope>
    <source>
        <strain evidence="3 4">DSM 44826</strain>
    </source>
</reference>
<feature type="domain" description="Acyltransferase 3" evidence="2">
    <location>
        <begin position="27"/>
        <end position="375"/>
    </location>
</feature>
<dbReference type="RefSeq" id="WP_145903317.1">
    <property type="nucleotide sequence ID" value="NZ_BAAAMZ010000043.1"/>
</dbReference>
<protein>
    <submittedName>
        <fullName evidence="3">Peptidoglycan/LPS O-acetylase OafA/YrhL</fullName>
    </submittedName>
</protein>
<dbReference type="Proteomes" id="UP000317940">
    <property type="component" value="Unassembled WGS sequence"/>
</dbReference>
<dbReference type="PANTHER" id="PTHR23028">
    <property type="entry name" value="ACETYLTRANSFERASE"/>
    <property type="match status" value="1"/>
</dbReference>
<feature type="transmembrane region" description="Helical" evidence="1">
    <location>
        <begin position="180"/>
        <end position="199"/>
    </location>
</feature>
<feature type="transmembrane region" description="Helical" evidence="1">
    <location>
        <begin position="250"/>
        <end position="267"/>
    </location>
</feature>
<evidence type="ECO:0000313" key="3">
    <source>
        <dbReference type="EMBL" id="TWF97042.1"/>
    </source>
</evidence>
<dbReference type="EMBL" id="VIWT01000001">
    <property type="protein sequence ID" value="TWF97042.1"/>
    <property type="molecule type" value="Genomic_DNA"/>
</dbReference>
<feature type="transmembrane region" description="Helical" evidence="1">
    <location>
        <begin position="318"/>
        <end position="338"/>
    </location>
</feature>
<feature type="transmembrane region" description="Helical" evidence="1">
    <location>
        <begin position="57"/>
        <end position="77"/>
    </location>
</feature>
<feature type="transmembrane region" description="Helical" evidence="1">
    <location>
        <begin position="358"/>
        <end position="379"/>
    </location>
</feature>
<dbReference type="Pfam" id="PF01757">
    <property type="entry name" value="Acyl_transf_3"/>
    <property type="match status" value="1"/>
</dbReference>
<keyword evidence="1" id="KW-1133">Transmembrane helix</keyword>
<keyword evidence="1" id="KW-0472">Membrane</keyword>
<dbReference type="GO" id="GO:0016747">
    <property type="term" value="F:acyltransferase activity, transferring groups other than amino-acyl groups"/>
    <property type="evidence" value="ECO:0007669"/>
    <property type="project" value="InterPro"/>
</dbReference>
<evidence type="ECO:0000259" key="2">
    <source>
        <dbReference type="Pfam" id="PF01757"/>
    </source>
</evidence>
<feature type="transmembrane region" description="Helical" evidence="1">
    <location>
        <begin position="219"/>
        <end position="238"/>
    </location>
</feature>
<keyword evidence="4" id="KW-1185">Reference proteome</keyword>
<evidence type="ECO:0000256" key="1">
    <source>
        <dbReference type="SAM" id="Phobius"/>
    </source>
</evidence>
<accession>A0A561UCE8</accession>